<reference evidence="2" key="1">
    <citation type="submission" date="2022-01" db="EMBL/GenBank/DDBJ databases">
        <title>Genome Sequence Resource for Two Populations of Ditylenchus destructor, the Migratory Endoparasitic Phytonematode.</title>
        <authorList>
            <person name="Zhang H."/>
            <person name="Lin R."/>
            <person name="Xie B."/>
        </authorList>
    </citation>
    <scope>NUCLEOTIDE SEQUENCE</scope>
    <source>
        <strain evidence="2">BazhouSP</strain>
    </source>
</reference>
<feature type="domain" description="F-box" evidence="1">
    <location>
        <begin position="107"/>
        <end position="151"/>
    </location>
</feature>
<dbReference type="PROSITE" id="PS50181">
    <property type="entry name" value="FBOX"/>
    <property type="match status" value="2"/>
</dbReference>
<gene>
    <name evidence="2" type="ORF">DdX_17024</name>
</gene>
<protein>
    <recommendedName>
        <fullName evidence="1">F-box domain-containing protein</fullName>
    </recommendedName>
</protein>
<dbReference type="Proteomes" id="UP001201812">
    <property type="component" value="Unassembled WGS sequence"/>
</dbReference>
<accession>A0AAD4QW63</accession>
<organism evidence="2 3">
    <name type="scientific">Ditylenchus destructor</name>
    <dbReference type="NCBI Taxonomy" id="166010"/>
    <lineage>
        <taxon>Eukaryota</taxon>
        <taxon>Metazoa</taxon>
        <taxon>Ecdysozoa</taxon>
        <taxon>Nematoda</taxon>
        <taxon>Chromadorea</taxon>
        <taxon>Rhabditida</taxon>
        <taxon>Tylenchina</taxon>
        <taxon>Tylenchomorpha</taxon>
        <taxon>Sphaerularioidea</taxon>
        <taxon>Anguinidae</taxon>
        <taxon>Anguininae</taxon>
        <taxon>Ditylenchus</taxon>
    </lineage>
</organism>
<dbReference type="AlphaFoldDB" id="A0AAD4QW63"/>
<sequence length="445" mass="51072">MGQYLAAIRKQVSSESNPAEDVNSSAEALIANVEEPIQDNEKIDPSLPNEIFCLIANFLPNDDIYSATLIDNSTSSTNSYLYSIADMSCSAEALIANVKEPDIQDIKKIKSSLPSEIFSNITNFLPNDDITDLMLMSRKFNALVTPRLKKIDEDRATMNQSIKSFMPMPTPENKDTWVADLNIKRFEPIGSVAKKRMKELFANHQKIEDCLHKYFVKQEKNAGALDPLKEGMSLERFDDTTFFIPISTSPTNSYLAMSFLPNEIFYDITNFLPNDDITDQMLLSRNFNALVTPRLQKIDQEMTTMNQSIESFMPSPAPADNEWIFQLNLKRFEPIGSEAKQRMKTVLENRDDVRDCLLNIEKSDMRSTLLPKLKERMSLERFDDPTFLRILGALIAQPKFRQEYNVWPKFPRAMLACFMLIELYGIYPNASFDDVKRILEFYKKL</sequence>
<dbReference type="InterPro" id="IPR001810">
    <property type="entry name" value="F-box_dom"/>
</dbReference>
<keyword evidence="3" id="KW-1185">Reference proteome</keyword>
<dbReference type="EMBL" id="JAKKPZ010000162">
    <property type="protein sequence ID" value="KAI1699931.1"/>
    <property type="molecule type" value="Genomic_DNA"/>
</dbReference>
<proteinExistence type="predicted"/>
<feature type="domain" description="F-box" evidence="1">
    <location>
        <begin position="254"/>
        <end position="305"/>
    </location>
</feature>
<evidence type="ECO:0000313" key="3">
    <source>
        <dbReference type="Proteomes" id="UP001201812"/>
    </source>
</evidence>
<comment type="caution">
    <text evidence="2">The sequence shown here is derived from an EMBL/GenBank/DDBJ whole genome shotgun (WGS) entry which is preliminary data.</text>
</comment>
<evidence type="ECO:0000313" key="2">
    <source>
        <dbReference type="EMBL" id="KAI1699931.1"/>
    </source>
</evidence>
<dbReference type="SMART" id="SM00256">
    <property type="entry name" value="FBOX"/>
    <property type="match status" value="2"/>
</dbReference>
<name>A0AAD4QW63_9BILA</name>
<evidence type="ECO:0000259" key="1">
    <source>
        <dbReference type="PROSITE" id="PS50181"/>
    </source>
</evidence>